<keyword evidence="3 6" id="KW-1133">Transmembrane helix</keyword>
<reference evidence="8 9" key="1">
    <citation type="journal article" date="2020" name="Genomics">
        <title>Complete, high-quality genomes from long-read metagenomic sequencing of two wolf lichen thalli reveals enigmatic genome architecture.</title>
        <authorList>
            <person name="McKenzie S.K."/>
            <person name="Walston R.F."/>
            <person name="Allen J.L."/>
        </authorList>
    </citation>
    <scope>NUCLEOTIDE SEQUENCE [LARGE SCALE GENOMIC DNA]</scope>
    <source>
        <strain evidence="8">WasteWater2</strain>
    </source>
</reference>
<comment type="caution">
    <text evidence="8">The sequence shown here is derived from an EMBL/GenBank/DDBJ whole genome shotgun (WGS) entry which is preliminary data.</text>
</comment>
<dbReference type="AlphaFoldDB" id="A0A8H6L2F8"/>
<feature type="transmembrane region" description="Helical" evidence="6">
    <location>
        <begin position="12"/>
        <end position="33"/>
    </location>
</feature>
<dbReference type="OrthoDB" id="5422611at2759"/>
<evidence type="ECO:0000313" key="9">
    <source>
        <dbReference type="Proteomes" id="UP000578531"/>
    </source>
</evidence>
<evidence type="ECO:0000313" key="8">
    <source>
        <dbReference type="EMBL" id="KAF6233051.1"/>
    </source>
</evidence>
<dbReference type="PANTHER" id="PTHR33048">
    <property type="entry name" value="PTH11-LIKE INTEGRAL MEMBRANE PROTEIN (AFU_ORTHOLOGUE AFUA_5G11245)"/>
    <property type="match status" value="1"/>
</dbReference>
<proteinExistence type="inferred from homology"/>
<dbReference type="Pfam" id="PF20684">
    <property type="entry name" value="Fung_rhodopsin"/>
    <property type="match status" value="1"/>
</dbReference>
<evidence type="ECO:0000256" key="4">
    <source>
        <dbReference type="ARBA" id="ARBA00023136"/>
    </source>
</evidence>
<sequence>MAEQQENRTPTIVATVTALWVLSYIAVGARFWGRFVGDSKLWWDDWLILLAAVMLVPALTADLIECHLGAGKHVQAVVQDHPGNIVHFLKAIYAGEIFYPPIIVCIKCSILTLYYRLFGIRKGIARVCHVLLGMTVAWGIATLLPAGFQCKPVHVAWDPTSTRNECFKLRPYLVGTNVANVLLDCAILVTPLYPVWQLQLPRAKKVLISGIFVLGACETAFSIVRLVELTSLDISDVTWDYLPPIIWSTVEICVGMFCACLPVMAPLVPKFMRGRSGPKEPYDYSSFGPTNTARVTNGFAKQEFDRLEDDTAGLVLGRDHQLSIRQTTNIDVHEEGSIALHTMA</sequence>
<accession>A0A8H6L2F8</accession>
<keyword evidence="4 6" id="KW-0472">Membrane</keyword>
<dbReference type="Proteomes" id="UP000578531">
    <property type="component" value="Unassembled WGS sequence"/>
</dbReference>
<comment type="subcellular location">
    <subcellularLocation>
        <location evidence="1">Membrane</location>
        <topology evidence="1">Multi-pass membrane protein</topology>
    </subcellularLocation>
</comment>
<gene>
    <name evidence="8" type="ORF">HO173_008807</name>
</gene>
<feature type="domain" description="Rhodopsin" evidence="7">
    <location>
        <begin position="29"/>
        <end position="268"/>
    </location>
</feature>
<evidence type="ECO:0000256" key="1">
    <source>
        <dbReference type="ARBA" id="ARBA00004141"/>
    </source>
</evidence>
<dbReference type="PANTHER" id="PTHR33048:SF47">
    <property type="entry name" value="INTEGRAL MEMBRANE PROTEIN-RELATED"/>
    <property type="match status" value="1"/>
</dbReference>
<protein>
    <recommendedName>
        <fullName evidence="7">Rhodopsin domain-containing protein</fullName>
    </recommendedName>
</protein>
<name>A0A8H6L2F8_9LECA</name>
<evidence type="ECO:0000256" key="3">
    <source>
        <dbReference type="ARBA" id="ARBA00022989"/>
    </source>
</evidence>
<organism evidence="8 9">
    <name type="scientific">Letharia columbiana</name>
    <dbReference type="NCBI Taxonomy" id="112416"/>
    <lineage>
        <taxon>Eukaryota</taxon>
        <taxon>Fungi</taxon>
        <taxon>Dikarya</taxon>
        <taxon>Ascomycota</taxon>
        <taxon>Pezizomycotina</taxon>
        <taxon>Lecanoromycetes</taxon>
        <taxon>OSLEUM clade</taxon>
        <taxon>Lecanoromycetidae</taxon>
        <taxon>Lecanorales</taxon>
        <taxon>Lecanorineae</taxon>
        <taxon>Parmeliaceae</taxon>
        <taxon>Letharia</taxon>
    </lineage>
</organism>
<comment type="similarity">
    <text evidence="5">Belongs to the SAT4 family.</text>
</comment>
<feature type="transmembrane region" description="Helical" evidence="6">
    <location>
        <begin position="245"/>
        <end position="268"/>
    </location>
</feature>
<dbReference type="EMBL" id="JACCJC010000042">
    <property type="protein sequence ID" value="KAF6233051.1"/>
    <property type="molecule type" value="Genomic_DNA"/>
</dbReference>
<dbReference type="GO" id="GO:0016020">
    <property type="term" value="C:membrane"/>
    <property type="evidence" value="ECO:0007669"/>
    <property type="project" value="UniProtKB-SubCell"/>
</dbReference>
<dbReference type="InterPro" id="IPR052337">
    <property type="entry name" value="SAT4-like"/>
</dbReference>
<feature type="transmembrane region" description="Helical" evidence="6">
    <location>
        <begin position="97"/>
        <end position="115"/>
    </location>
</feature>
<feature type="transmembrane region" description="Helical" evidence="6">
    <location>
        <begin position="45"/>
        <end position="64"/>
    </location>
</feature>
<keyword evidence="9" id="KW-1185">Reference proteome</keyword>
<feature type="transmembrane region" description="Helical" evidence="6">
    <location>
        <begin position="172"/>
        <end position="194"/>
    </location>
</feature>
<evidence type="ECO:0000256" key="5">
    <source>
        <dbReference type="ARBA" id="ARBA00038359"/>
    </source>
</evidence>
<dbReference type="InterPro" id="IPR049326">
    <property type="entry name" value="Rhodopsin_dom_fungi"/>
</dbReference>
<feature type="transmembrane region" description="Helical" evidence="6">
    <location>
        <begin position="127"/>
        <end position="148"/>
    </location>
</feature>
<dbReference type="GeneID" id="59290461"/>
<evidence type="ECO:0000259" key="7">
    <source>
        <dbReference type="Pfam" id="PF20684"/>
    </source>
</evidence>
<keyword evidence="2 6" id="KW-0812">Transmembrane</keyword>
<dbReference type="RefSeq" id="XP_037162473.1">
    <property type="nucleotide sequence ID" value="XM_037310703.1"/>
</dbReference>
<evidence type="ECO:0000256" key="2">
    <source>
        <dbReference type="ARBA" id="ARBA00022692"/>
    </source>
</evidence>
<evidence type="ECO:0000256" key="6">
    <source>
        <dbReference type="SAM" id="Phobius"/>
    </source>
</evidence>
<feature type="transmembrane region" description="Helical" evidence="6">
    <location>
        <begin position="206"/>
        <end position="225"/>
    </location>
</feature>